<dbReference type="InterPro" id="IPR045847">
    <property type="entry name" value="AIG1-like"/>
</dbReference>
<dbReference type="PROSITE" id="PS50888">
    <property type="entry name" value="BHLH"/>
    <property type="match status" value="1"/>
</dbReference>
<evidence type="ECO:0000256" key="1">
    <source>
        <dbReference type="ARBA" id="ARBA00004123"/>
    </source>
</evidence>
<keyword evidence="2" id="KW-0805">Transcription regulation</keyword>
<dbReference type="InterPro" id="IPR036638">
    <property type="entry name" value="HLH_DNA-bd_sf"/>
</dbReference>
<evidence type="ECO:0000313" key="7">
    <source>
        <dbReference type="Proteomes" id="UP001652623"/>
    </source>
</evidence>
<dbReference type="GO" id="GO:0003700">
    <property type="term" value="F:DNA-binding transcription factor activity"/>
    <property type="evidence" value="ECO:0007669"/>
    <property type="project" value="InterPro"/>
</dbReference>
<dbReference type="InParanoid" id="A0A6P4ARC9"/>
<dbReference type="SMART" id="SM00353">
    <property type="entry name" value="HLH"/>
    <property type="match status" value="1"/>
</dbReference>
<dbReference type="GO" id="GO:0046983">
    <property type="term" value="F:protein dimerization activity"/>
    <property type="evidence" value="ECO:0007669"/>
    <property type="project" value="InterPro"/>
</dbReference>
<evidence type="ECO:0000256" key="3">
    <source>
        <dbReference type="ARBA" id="ARBA00023125"/>
    </source>
</evidence>
<proteinExistence type="predicted"/>
<dbReference type="PANTHER" id="PTHR45844">
    <property type="entry name" value="TRANSCRIPTION FACTOR BHLH30"/>
    <property type="match status" value="1"/>
</dbReference>
<dbReference type="Proteomes" id="UP001652623">
    <property type="component" value="Chromosome 11"/>
</dbReference>
<dbReference type="FunFam" id="4.10.280.10:FF:000070">
    <property type="entry name" value="transcription factor bHLH30"/>
    <property type="match status" value="1"/>
</dbReference>
<dbReference type="Gene3D" id="4.10.280.10">
    <property type="entry name" value="Helix-loop-helix DNA-binding domain"/>
    <property type="match status" value="1"/>
</dbReference>
<dbReference type="PANTHER" id="PTHR45844:SF19">
    <property type="entry name" value="TRANSCRIPTION FACTOR BHLH106-RELATED"/>
    <property type="match status" value="1"/>
</dbReference>
<accession>A0A6P4ARC9</accession>
<reference evidence="8" key="1">
    <citation type="submission" date="2025-08" db="UniProtKB">
        <authorList>
            <consortium name="RefSeq"/>
        </authorList>
    </citation>
    <scope>IDENTIFICATION</scope>
    <source>
        <tissue evidence="8">Seedling</tissue>
    </source>
</reference>
<comment type="subcellular location">
    <subcellularLocation>
        <location evidence="1">Nucleus</location>
    </subcellularLocation>
</comment>
<gene>
    <name evidence="8" type="primary">LOC107431566</name>
</gene>
<feature type="domain" description="BHLH" evidence="6">
    <location>
        <begin position="79"/>
        <end position="128"/>
    </location>
</feature>
<dbReference type="CDD" id="cd11455">
    <property type="entry name" value="bHLH_AtAIG1_like"/>
    <property type="match status" value="1"/>
</dbReference>
<dbReference type="AlphaFoldDB" id="A0A6P4ARC9"/>
<evidence type="ECO:0000256" key="2">
    <source>
        <dbReference type="ARBA" id="ARBA00023015"/>
    </source>
</evidence>
<dbReference type="FunCoup" id="A0A6P4ARC9">
    <property type="interactions" value="122"/>
</dbReference>
<evidence type="ECO:0000313" key="8">
    <source>
        <dbReference type="RefSeq" id="XP_015898010.1"/>
    </source>
</evidence>
<dbReference type="InterPro" id="IPR011598">
    <property type="entry name" value="bHLH_dom"/>
</dbReference>
<evidence type="ECO:0000256" key="4">
    <source>
        <dbReference type="ARBA" id="ARBA00023163"/>
    </source>
</evidence>
<dbReference type="GO" id="GO:0005634">
    <property type="term" value="C:nucleus"/>
    <property type="evidence" value="ECO:0007669"/>
    <property type="project" value="UniProtKB-SubCell"/>
</dbReference>
<dbReference type="Pfam" id="PF00010">
    <property type="entry name" value="HLH"/>
    <property type="match status" value="1"/>
</dbReference>
<protein>
    <submittedName>
        <fullName evidence="8">Transcription factor bHLH106</fullName>
    </submittedName>
</protein>
<keyword evidence="4" id="KW-0804">Transcription</keyword>
<evidence type="ECO:0000256" key="5">
    <source>
        <dbReference type="ARBA" id="ARBA00023242"/>
    </source>
</evidence>
<keyword evidence="3" id="KW-0238">DNA-binding</keyword>
<organism evidence="7 8">
    <name type="scientific">Ziziphus jujuba</name>
    <name type="common">Chinese jujube</name>
    <name type="synonym">Ziziphus sativa</name>
    <dbReference type="NCBI Taxonomy" id="326968"/>
    <lineage>
        <taxon>Eukaryota</taxon>
        <taxon>Viridiplantae</taxon>
        <taxon>Streptophyta</taxon>
        <taxon>Embryophyta</taxon>
        <taxon>Tracheophyta</taxon>
        <taxon>Spermatophyta</taxon>
        <taxon>Magnoliopsida</taxon>
        <taxon>eudicotyledons</taxon>
        <taxon>Gunneridae</taxon>
        <taxon>Pentapetalae</taxon>
        <taxon>rosids</taxon>
        <taxon>fabids</taxon>
        <taxon>Rosales</taxon>
        <taxon>Rhamnaceae</taxon>
        <taxon>Paliureae</taxon>
        <taxon>Ziziphus</taxon>
    </lineage>
</organism>
<dbReference type="RefSeq" id="XP_015898010.1">
    <property type="nucleotide sequence ID" value="XM_016042524.4"/>
</dbReference>
<dbReference type="SUPFAM" id="SSF47459">
    <property type="entry name" value="HLH, helix-loop-helix DNA-binding domain"/>
    <property type="match status" value="1"/>
</dbReference>
<evidence type="ECO:0000259" key="6">
    <source>
        <dbReference type="PROSITE" id="PS50888"/>
    </source>
</evidence>
<sequence>MQAGGENPEQLYRLLAQNGLIEMGAYGGGGTAGISCCINNSSSETLSGMQSFCSSNSCYYPLELDTTPPPPLPHDRALAALKNHKEAEKRRRERINSHLDKLRTLLPCNSKTDKATLLGKVVERVRELKEETSEISREVESLPSESDEISVVDYSTSSDGRLIFKASLCCEDRSDLIPDLIEILKSLHLKTLKSEMATLGGRFRNVLIVAADKPDHHSIESLHFLQNAFKSLLERSNSSSERSKRRRCLDRKLFSST</sequence>
<name>A0A6P4ARC9_ZIZJJ</name>
<dbReference type="GeneID" id="107431566"/>
<dbReference type="KEGG" id="zju:107431566"/>
<keyword evidence="5" id="KW-0539">Nucleus</keyword>
<dbReference type="GO" id="GO:0003677">
    <property type="term" value="F:DNA binding"/>
    <property type="evidence" value="ECO:0007669"/>
    <property type="project" value="UniProtKB-KW"/>
</dbReference>
<keyword evidence="7" id="KW-1185">Reference proteome</keyword>